<feature type="repeat" description="PPR" evidence="2">
    <location>
        <begin position="472"/>
        <end position="502"/>
    </location>
</feature>
<dbReference type="FunFam" id="1.25.40.10:FF:000090">
    <property type="entry name" value="Pentatricopeptide repeat-containing protein, chloroplastic"/>
    <property type="match status" value="1"/>
</dbReference>
<evidence type="ECO:0000256" key="1">
    <source>
        <dbReference type="ARBA" id="ARBA00022737"/>
    </source>
</evidence>
<dbReference type="NCBIfam" id="TIGR00756">
    <property type="entry name" value="PPR"/>
    <property type="match status" value="5"/>
</dbReference>
<dbReference type="EMBL" id="CACTIH010009074">
    <property type="protein sequence ID" value="CAA3022662.1"/>
    <property type="molecule type" value="Genomic_DNA"/>
</dbReference>
<dbReference type="Pfam" id="PF20431">
    <property type="entry name" value="E_motif"/>
    <property type="match status" value="1"/>
</dbReference>
<dbReference type="GO" id="GO:0003723">
    <property type="term" value="F:RNA binding"/>
    <property type="evidence" value="ECO:0007669"/>
    <property type="project" value="InterPro"/>
</dbReference>
<evidence type="ECO:0000313" key="3">
    <source>
        <dbReference type="EMBL" id="CAA3022662.1"/>
    </source>
</evidence>
<dbReference type="FunFam" id="1.25.40.10:FF:000344">
    <property type="entry name" value="Pentatricopeptide repeat-containing protein"/>
    <property type="match status" value="1"/>
</dbReference>
<protein>
    <submittedName>
        <fullName evidence="3">Pentatricopeptide repeat-containing At2g02750</fullName>
    </submittedName>
</protein>
<proteinExistence type="predicted"/>
<dbReference type="PROSITE" id="PS51375">
    <property type="entry name" value="PPR"/>
    <property type="match status" value="4"/>
</dbReference>
<dbReference type="SUPFAM" id="SSF48452">
    <property type="entry name" value="TPR-like"/>
    <property type="match status" value="1"/>
</dbReference>
<dbReference type="Pfam" id="PF01535">
    <property type="entry name" value="PPR"/>
    <property type="match status" value="7"/>
</dbReference>
<sequence length="617" mass="68457">MRYQIAKFVKDGLYKEAIALYTKLHSASLPPTKFTFPYLLKACAKLSALSHGQMFHAHLVKTGHQTNIHTATDLTNMYMKFHLLDEAIKLFDEMPDPNIGSINVVISGFLHNGDFEEALKIFKLVSVGNDKRDSVTIATVMSACGDVVNGGQVHCLAVKIGVEMDVYAAASLMMMYFSCGRLASAIRLFRLVGDKNLVCYNAYMSGLLQNGVFGMVLDVFNELREGLDEKANSVTLISVLSACANGRHIKFGTQLHAFIIKADLNFDSKVGTALVDMYSKCGSWNCAYEFFKEMNCKRTLVTWNSMITGMMLNEQIEIAIELFVQLDSEGFIPDSATWNSMISGFSQSGKAEEAIMFFRKMLSCGVTPQMKCITSLLPACSALTAFSCGKEIHAYVVRTDAYSDEFVATALIDMYMKCGQPSKAHCVFSQFSIKPYDPAFWNAMISGYGRNGESKAAFEIFNQMIKNKVEPNLVTFNCLLSMCSHIGQIEKGWQTFRLMSEDYGLNPTAKQINIMIDLLGRSGRLDEACELLQGITETPASVITSLLGACKYHSDSKLGEEMAKRLSELEPENAIPFVILSNIYAEQGKWQDVEKIRTILENKGLKKFPGFSLTGVT</sequence>
<dbReference type="FunFam" id="1.25.40.10:FF:001175">
    <property type="entry name" value="Pentatricopeptide repeat-containing protein At1g19720"/>
    <property type="match status" value="1"/>
</dbReference>
<dbReference type="AlphaFoldDB" id="A0A8S0UQU1"/>
<dbReference type="InterPro" id="IPR046848">
    <property type="entry name" value="E_motif"/>
</dbReference>
<gene>
    <name evidence="3" type="ORF">OLEA9_A082778</name>
</gene>
<feature type="repeat" description="PPR" evidence="2">
    <location>
        <begin position="299"/>
        <end position="333"/>
    </location>
</feature>
<dbReference type="Gramene" id="OE9A082778T1">
    <property type="protein sequence ID" value="OE9A082778C1"/>
    <property type="gene ID" value="OE9A082778"/>
</dbReference>
<name>A0A8S0UQU1_OLEEU</name>
<dbReference type="PANTHER" id="PTHR24015">
    <property type="entry name" value="OS07G0578800 PROTEIN-RELATED"/>
    <property type="match status" value="1"/>
</dbReference>
<organism evidence="3 4">
    <name type="scientific">Olea europaea subsp. europaea</name>
    <dbReference type="NCBI Taxonomy" id="158383"/>
    <lineage>
        <taxon>Eukaryota</taxon>
        <taxon>Viridiplantae</taxon>
        <taxon>Streptophyta</taxon>
        <taxon>Embryophyta</taxon>
        <taxon>Tracheophyta</taxon>
        <taxon>Spermatophyta</taxon>
        <taxon>Magnoliopsida</taxon>
        <taxon>eudicotyledons</taxon>
        <taxon>Gunneridae</taxon>
        <taxon>Pentapetalae</taxon>
        <taxon>asterids</taxon>
        <taxon>lamiids</taxon>
        <taxon>Lamiales</taxon>
        <taxon>Oleaceae</taxon>
        <taxon>Oleeae</taxon>
        <taxon>Olea</taxon>
    </lineage>
</organism>
<keyword evidence="1" id="KW-0677">Repeat</keyword>
<feature type="repeat" description="PPR" evidence="2">
    <location>
        <begin position="437"/>
        <end position="471"/>
    </location>
</feature>
<dbReference type="Gene3D" id="1.25.40.10">
    <property type="entry name" value="Tetratricopeptide repeat domain"/>
    <property type="match status" value="5"/>
</dbReference>
<dbReference type="PANTHER" id="PTHR24015:SF930">
    <property type="entry name" value="PPR CONTAINING PLANT-LIKE PROTEIN"/>
    <property type="match status" value="1"/>
</dbReference>
<reference evidence="3 4" key="1">
    <citation type="submission" date="2019-12" db="EMBL/GenBank/DDBJ databases">
        <authorList>
            <person name="Alioto T."/>
            <person name="Alioto T."/>
            <person name="Gomez Garrido J."/>
        </authorList>
    </citation>
    <scope>NUCLEOTIDE SEQUENCE [LARGE SCALE GENOMIC DNA]</scope>
</reference>
<dbReference type="InterPro" id="IPR046960">
    <property type="entry name" value="PPR_At4g14850-like_plant"/>
</dbReference>
<keyword evidence="4" id="KW-1185">Reference proteome</keyword>
<evidence type="ECO:0000313" key="4">
    <source>
        <dbReference type="Proteomes" id="UP000594638"/>
    </source>
</evidence>
<evidence type="ECO:0000256" key="2">
    <source>
        <dbReference type="PROSITE-ProRule" id="PRU00708"/>
    </source>
</evidence>
<dbReference type="InterPro" id="IPR002885">
    <property type="entry name" value="PPR_rpt"/>
</dbReference>
<feature type="repeat" description="PPR" evidence="2">
    <location>
        <begin position="334"/>
        <end position="368"/>
    </location>
</feature>
<accession>A0A8S0UQU1</accession>
<dbReference type="InterPro" id="IPR011990">
    <property type="entry name" value="TPR-like_helical_dom_sf"/>
</dbReference>
<dbReference type="Pfam" id="PF13041">
    <property type="entry name" value="PPR_2"/>
    <property type="match status" value="2"/>
</dbReference>
<comment type="caution">
    <text evidence="3">The sequence shown here is derived from an EMBL/GenBank/DDBJ whole genome shotgun (WGS) entry which is preliminary data.</text>
</comment>
<dbReference type="GO" id="GO:0009451">
    <property type="term" value="P:RNA modification"/>
    <property type="evidence" value="ECO:0007669"/>
    <property type="project" value="InterPro"/>
</dbReference>
<dbReference type="Proteomes" id="UP000594638">
    <property type="component" value="Unassembled WGS sequence"/>
</dbReference>
<dbReference type="OrthoDB" id="185373at2759"/>